<feature type="region of interest" description="Disordered" evidence="1">
    <location>
        <begin position="143"/>
        <end position="166"/>
    </location>
</feature>
<feature type="compositionally biased region" description="Basic and acidic residues" evidence="1">
    <location>
        <begin position="23"/>
        <end position="45"/>
    </location>
</feature>
<feature type="compositionally biased region" description="Basic and acidic residues" evidence="1">
    <location>
        <begin position="284"/>
        <end position="295"/>
    </location>
</feature>
<evidence type="ECO:0000256" key="1">
    <source>
        <dbReference type="SAM" id="MobiDB-lite"/>
    </source>
</evidence>
<reference evidence="4" key="3">
    <citation type="journal article" date="2010" name="Genome Res.">
        <title>Population genomic sequencing of Coccidioides fungi reveals recent hybridization and transposon control.</title>
        <authorList>
            <person name="Neafsey D.E."/>
            <person name="Barker B.M."/>
            <person name="Sharpton T.J."/>
            <person name="Stajich J.E."/>
            <person name="Park D.J."/>
            <person name="Whiston E."/>
            <person name="Hung C.-Y."/>
            <person name="McMahan C."/>
            <person name="White J."/>
            <person name="Sykes S."/>
            <person name="Heiman D."/>
            <person name="Young S."/>
            <person name="Zeng Q."/>
            <person name="Abouelleil A."/>
            <person name="Aftuck L."/>
            <person name="Bessette D."/>
            <person name="Brown A."/>
            <person name="FitzGerald M."/>
            <person name="Lui A."/>
            <person name="Macdonald J.P."/>
            <person name="Priest M."/>
            <person name="Orbach M.J."/>
            <person name="Galgiani J.N."/>
            <person name="Kirkland T.N."/>
            <person name="Cole G.T."/>
            <person name="Birren B.W."/>
            <person name="Henn M.R."/>
            <person name="Taylor J.W."/>
            <person name="Rounsley S.D."/>
        </authorList>
    </citation>
    <scope>NUCLEOTIDE SEQUENCE [LARGE SCALE GENOMIC DNA]</scope>
    <source>
        <strain evidence="4">RMSCC 3488</strain>
    </source>
</reference>
<reference evidence="3 4" key="1">
    <citation type="submission" date="2007-06" db="EMBL/GenBank/DDBJ databases">
        <title>The Genome Sequence of Coccidioides posadasii RMSCC_3488.</title>
        <authorList>
            <consortium name="Coccidioides Genome Resources Consortium"/>
            <consortium name="The Broad Institute Genome Sequencing Platform"/>
            <person name="Henn M.R."/>
            <person name="Sykes S."/>
            <person name="Young S."/>
            <person name="Jaffe D."/>
            <person name="Berlin A."/>
            <person name="Alvarez P."/>
            <person name="Butler J."/>
            <person name="Gnerre S."/>
            <person name="Grabherr M."/>
            <person name="Mauceli E."/>
            <person name="Brockman W."/>
            <person name="Kodira C."/>
            <person name="Alvarado L."/>
            <person name="Zeng Q."/>
            <person name="Crawford M."/>
            <person name="Antoine C."/>
            <person name="Devon K."/>
            <person name="Galgiani J."/>
            <person name="Orsborn K."/>
            <person name="Lewis M.L."/>
            <person name="Nusbaum C."/>
            <person name="Galagan J."/>
            <person name="Birren B."/>
        </authorList>
    </citation>
    <scope>NUCLEOTIDE SEQUENCE [LARGE SCALE GENOMIC DNA]</scope>
    <source>
        <strain evidence="3 4">RMSCC 3488</strain>
    </source>
</reference>
<gene>
    <name evidence="3" type="ORF">CPAG_05326</name>
</gene>
<dbReference type="Proteomes" id="UP000054567">
    <property type="component" value="Unassembled WGS sequence"/>
</dbReference>
<feature type="region of interest" description="Disordered" evidence="1">
    <location>
        <begin position="275"/>
        <end position="305"/>
    </location>
</feature>
<evidence type="ECO:0000259" key="2">
    <source>
        <dbReference type="Pfam" id="PF26118"/>
    </source>
</evidence>
<dbReference type="Pfam" id="PF26118">
    <property type="entry name" value="DUF8035"/>
    <property type="match status" value="1"/>
</dbReference>
<protein>
    <recommendedName>
        <fullName evidence="2">DUF8035 domain-containing protein</fullName>
    </recommendedName>
</protein>
<dbReference type="InterPro" id="IPR058348">
    <property type="entry name" value="DUF8035"/>
</dbReference>
<dbReference type="AlphaFoldDB" id="A0A0J6FFA1"/>
<feature type="region of interest" description="Disordered" evidence="1">
    <location>
        <begin position="317"/>
        <end position="340"/>
    </location>
</feature>
<sequence length="427" mass="50048">MYRYGDTASSTTGSSISGGGGRWDAERFMRERSERHEPTRRERHTAVEVIERDRVEKRVPSFVEDYLNAQEKYGPPARRPDREYADDHLLSSADALIPYKERRRASPSPPRKPRLLRRQSSLDTFDRAATRFANDYYQYDRDDYGPPVVPRAASRRHSPPSEPDFEAIRVSEPDYYGDEEFHRMRDRVRSVTPRGRYSVREEIRKEKVDRPYPRRGKTRVPKHLVHPGVLLDLGYKFEEEGDNIIILQALGKENIDELVSFSREVRRKTRVEEVKGQQRLVSRSRRETVSVERTRSKSRRRSSSVIRPKAEFLEVRETRQTRRVSPSPAPAPTLQPRRRRLSSPIRVIQPRERFVEEIIQPNTDVALIVPERHRRSDRELRAEIHSLEGRRLLTEHESIAPGDVIEVRRDHKGPSQRLIRAMMATLT</sequence>
<accession>A0A0J6FFA1</accession>
<feature type="compositionally biased region" description="Basic residues" evidence="1">
    <location>
        <begin position="101"/>
        <end position="117"/>
    </location>
</feature>
<evidence type="ECO:0000313" key="3">
    <source>
        <dbReference type="EMBL" id="KMM69003.1"/>
    </source>
</evidence>
<feature type="domain" description="DUF8035" evidence="2">
    <location>
        <begin position="214"/>
        <end position="267"/>
    </location>
</feature>
<name>A0A0J6FFA1_COCPO</name>
<dbReference type="OrthoDB" id="5549748at2759"/>
<dbReference type="EMBL" id="DS268111">
    <property type="protein sequence ID" value="KMM69003.1"/>
    <property type="molecule type" value="Genomic_DNA"/>
</dbReference>
<feature type="region of interest" description="Disordered" evidence="1">
    <location>
        <begin position="1"/>
        <end position="45"/>
    </location>
</feature>
<evidence type="ECO:0000313" key="4">
    <source>
        <dbReference type="Proteomes" id="UP000054567"/>
    </source>
</evidence>
<proteinExistence type="predicted"/>
<organism evidence="3 4">
    <name type="scientific">Coccidioides posadasii RMSCC 3488</name>
    <dbReference type="NCBI Taxonomy" id="454284"/>
    <lineage>
        <taxon>Eukaryota</taxon>
        <taxon>Fungi</taxon>
        <taxon>Dikarya</taxon>
        <taxon>Ascomycota</taxon>
        <taxon>Pezizomycotina</taxon>
        <taxon>Eurotiomycetes</taxon>
        <taxon>Eurotiomycetidae</taxon>
        <taxon>Onygenales</taxon>
        <taxon>Onygenaceae</taxon>
        <taxon>Coccidioides</taxon>
    </lineage>
</organism>
<reference evidence="4" key="2">
    <citation type="journal article" date="2009" name="Genome Res.">
        <title>Comparative genomic analyses of the human fungal pathogens Coccidioides and their relatives.</title>
        <authorList>
            <person name="Sharpton T.J."/>
            <person name="Stajich J.E."/>
            <person name="Rounsley S.D."/>
            <person name="Gardner M.J."/>
            <person name="Wortman J.R."/>
            <person name="Jordar V.S."/>
            <person name="Maiti R."/>
            <person name="Kodira C.D."/>
            <person name="Neafsey D.E."/>
            <person name="Zeng Q."/>
            <person name="Hung C.-Y."/>
            <person name="McMahan C."/>
            <person name="Muszewska A."/>
            <person name="Grynberg M."/>
            <person name="Mandel M.A."/>
            <person name="Kellner E.M."/>
            <person name="Barker B.M."/>
            <person name="Galgiani J.N."/>
            <person name="Orbach M.J."/>
            <person name="Kirkland T.N."/>
            <person name="Cole G.T."/>
            <person name="Henn M.R."/>
            <person name="Birren B.W."/>
            <person name="Taylor J.W."/>
        </authorList>
    </citation>
    <scope>NUCLEOTIDE SEQUENCE [LARGE SCALE GENOMIC DNA]</scope>
    <source>
        <strain evidence="4">RMSCC 3488</strain>
    </source>
</reference>
<dbReference type="VEuPathDB" id="FungiDB:CPAG_05326"/>
<feature type="region of interest" description="Disordered" evidence="1">
    <location>
        <begin position="95"/>
        <end position="122"/>
    </location>
</feature>